<dbReference type="PANTHER" id="PTHR12215:SF10">
    <property type="entry name" value="L-AMINOADIPATE-SEMIALDEHYDE DEHYDROGENASE-PHOSPHOPANTETHEINYL TRANSFERASE"/>
    <property type="match status" value="1"/>
</dbReference>
<comment type="catalytic activity">
    <reaction evidence="14">
        <text>apo-[ACP] + acetyl-CoA = acetyl-[ACP] + adenosine 3',5'-bisphosphate + H(+)</text>
        <dbReference type="Rhea" id="RHEA:46564"/>
        <dbReference type="Rhea" id="RHEA-COMP:9621"/>
        <dbReference type="Rhea" id="RHEA-COMP:9690"/>
        <dbReference type="ChEBI" id="CHEBI:15378"/>
        <dbReference type="ChEBI" id="CHEBI:29999"/>
        <dbReference type="ChEBI" id="CHEBI:57288"/>
        <dbReference type="ChEBI" id="CHEBI:58343"/>
        <dbReference type="ChEBI" id="CHEBI:78446"/>
    </reaction>
    <physiologicalReaction direction="left-to-right" evidence="14">
        <dbReference type="Rhea" id="RHEA:46565"/>
    </physiologicalReaction>
</comment>
<feature type="domain" description="4'-phosphopantetheinyl transferase N-terminal" evidence="16">
    <location>
        <begin position="24"/>
        <end position="121"/>
    </location>
</feature>
<keyword evidence="10" id="KW-0460">Magnesium</keyword>
<evidence type="ECO:0000259" key="15">
    <source>
        <dbReference type="Pfam" id="PF01648"/>
    </source>
</evidence>
<keyword evidence="7" id="KW-0963">Cytoplasm</keyword>
<evidence type="ECO:0000256" key="3">
    <source>
        <dbReference type="ARBA" id="ARBA00006195"/>
    </source>
</evidence>
<keyword evidence="8" id="KW-0808">Transferase</keyword>
<comment type="caution">
    <text evidence="17">The sequence shown here is derived from an EMBL/GenBank/DDBJ whole genome shotgun (WGS) entry which is preliminary data.</text>
</comment>
<dbReference type="PANTHER" id="PTHR12215">
    <property type="entry name" value="PHOSPHOPANTETHEINE TRANSFERASE"/>
    <property type="match status" value="1"/>
</dbReference>
<evidence type="ECO:0000256" key="6">
    <source>
        <dbReference type="ARBA" id="ARBA00016301"/>
    </source>
</evidence>
<proteinExistence type="inferred from homology"/>
<evidence type="ECO:0000256" key="14">
    <source>
        <dbReference type="ARBA" id="ARBA00048794"/>
    </source>
</evidence>
<evidence type="ECO:0000256" key="11">
    <source>
        <dbReference type="ARBA" id="ARBA00030484"/>
    </source>
</evidence>
<reference evidence="17 18" key="1">
    <citation type="journal article" date="2018" name="Nat. Ecol. Evol.">
        <title>Shark genomes provide insights into elasmobranch evolution and the origin of vertebrates.</title>
        <authorList>
            <person name="Hara Y"/>
            <person name="Yamaguchi K"/>
            <person name="Onimaru K"/>
            <person name="Kadota M"/>
            <person name="Koyanagi M"/>
            <person name="Keeley SD"/>
            <person name="Tatsumi K"/>
            <person name="Tanaka K"/>
            <person name="Motone F"/>
            <person name="Kageyama Y"/>
            <person name="Nozu R"/>
            <person name="Adachi N"/>
            <person name="Nishimura O"/>
            <person name="Nakagawa R"/>
            <person name="Tanegashima C"/>
            <person name="Kiyatake I"/>
            <person name="Matsumoto R"/>
            <person name="Murakumo K"/>
            <person name="Nishida K"/>
            <person name="Terakita A"/>
            <person name="Kuratani S"/>
            <person name="Sato K"/>
            <person name="Hyodo S Kuraku.S."/>
        </authorList>
    </citation>
    <scope>NUCLEOTIDE SEQUENCE [LARGE SCALE GENOMIC DNA]</scope>
</reference>
<evidence type="ECO:0000256" key="13">
    <source>
        <dbReference type="ARBA" id="ARBA00048641"/>
    </source>
</evidence>
<comment type="catalytic activity">
    <reaction evidence="13">
        <text>apo-[ACP] + CoA = holo-[ACP] + adenosine 3',5'-bisphosphate + H(+)</text>
        <dbReference type="Rhea" id="RHEA:12068"/>
        <dbReference type="Rhea" id="RHEA-COMP:9685"/>
        <dbReference type="Rhea" id="RHEA-COMP:9690"/>
        <dbReference type="ChEBI" id="CHEBI:15378"/>
        <dbReference type="ChEBI" id="CHEBI:29999"/>
        <dbReference type="ChEBI" id="CHEBI:57287"/>
        <dbReference type="ChEBI" id="CHEBI:58343"/>
        <dbReference type="ChEBI" id="CHEBI:64479"/>
        <dbReference type="EC" id="2.7.8.7"/>
    </reaction>
    <physiologicalReaction direction="left-to-right" evidence="13">
        <dbReference type="Rhea" id="RHEA:12069"/>
    </physiologicalReaction>
</comment>
<evidence type="ECO:0000313" key="18">
    <source>
        <dbReference type="Proteomes" id="UP000287033"/>
    </source>
</evidence>
<evidence type="ECO:0000313" key="17">
    <source>
        <dbReference type="EMBL" id="GCC21089.1"/>
    </source>
</evidence>
<gene>
    <name evidence="17" type="ORF">chiPu_0019556</name>
</gene>
<evidence type="ECO:0000256" key="12">
    <source>
        <dbReference type="ARBA" id="ARBA00033443"/>
    </source>
</evidence>
<dbReference type="EMBL" id="BEZZ01002053">
    <property type="protein sequence ID" value="GCC21089.1"/>
    <property type="molecule type" value="Genomic_DNA"/>
</dbReference>
<dbReference type="SUPFAM" id="SSF56214">
    <property type="entry name" value="4'-phosphopantetheinyl transferase"/>
    <property type="match status" value="2"/>
</dbReference>
<dbReference type="AlphaFoldDB" id="A0A401RSH6"/>
<dbReference type="EC" id="2.7.8.7" evidence="5"/>
<dbReference type="GO" id="GO:0008897">
    <property type="term" value="F:holo-[acyl-carrier-protein] synthase activity"/>
    <property type="evidence" value="ECO:0007669"/>
    <property type="project" value="UniProtKB-EC"/>
</dbReference>
<evidence type="ECO:0000256" key="5">
    <source>
        <dbReference type="ARBA" id="ARBA00013172"/>
    </source>
</evidence>
<dbReference type="InterPro" id="IPR037143">
    <property type="entry name" value="4-PPantetheinyl_Trfase_dom_sf"/>
</dbReference>
<comment type="subunit">
    <text evidence="4">Monomer.</text>
</comment>
<dbReference type="InterPro" id="IPR008278">
    <property type="entry name" value="4-PPantetheinyl_Trfase_dom"/>
</dbReference>
<dbReference type="GO" id="GO:0005829">
    <property type="term" value="C:cytosol"/>
    <property type="evidence" value="ECO:0007669"/>
    <property type="project" value="UniProtKB-SubCell"/>
</dbReference>
<name>A0A401RSH6_CHIPU</name>
<evidence type="ECO:0000256" key="1">
    <source>
        <dbReference type="ARBA" id="ARBA00001946"/>
    </source>
</evidence>
<evidence type="ECO:0000256" key="8">
    <source>
        <dbReference type="ARBA" id="ARBA00022679"/>
    </source>
</evidence>
<dbReference type="Gene3D" id="3.90.470.20">
    <property type="entry name" value="4'-phosphopantetheinyl transferase domain"/>
    <property type="match status" value="2"/>
</dbReference>
<dbReference type="GO" id="GO:0000287">
    <property type="term" value="F:magnesium ion binding"/>
    <property type="evidence" value="ECO:0007669"/>
    <property type="project" value="InterPro"/>
</dbReference>
<organism evidence="17 18">
    <name type="scientific">Chiloscyllium punctatum</name>
    <name type="common">Brownbanded bambooshark</name>
    <name type="synonym">Hemiscyllium punctatum</name>
    <dbReference type="NCBI Taxonomy" id="137246"/>
    <lineage>
        <taxon>Eukaryota</taxon>
        <taxon>Metazoa</taxon>
        <taxon>Chordata</taxon>
        <taxon>Craniata</taxon>
        <taxon>Vertebrata</taxon>
        <taxon>Chondrichthyes</taxon>
        <taxon>Elasmobranchii</taxon>
        <taxon>Galeomorphii</taxon>
        <taxon>Galeoidea</taxon>
        <taxon>Orectolobiformes</taxon>
        <taxon>Hemiscylliidae</taxon>
        <taxon>Chiloscyllium</taxon>
    </lineage>
</organism>
<sequence length="309" mass="35417">MRPWKAALSHRRMEGLRWAFGCGSWRPTRSEWLLAARCVQAEERARIGAFVFARDAKAAMGGRLLIRKLIAEKLKIPWNEIQLARTTKGKPYLVNPVLTTIPNFNFNISHHGDYAVLAAEPNLQVGVDIVKTDFPGSSSVAEFFRIMNRQFTDYEWKTIKMAGDEWAQLDMFYRHWALKESFIKAIGIGVGFNLQRIEFHASPLHMQTGQVSKETMMFLDGDQEEAWTFEETILDDNHHVAVALGKPDMFGKYALQVQEDISQEAPQFTLLSFKDLISSAIAMAPEDHVHWENFQAKHKKASRQHRMPV</sequence>
<dbReference type="FunFam" id="3.90.470.20:FF:000006">
    <property type="entry name" value="L-aminoadipate-semialdehyde dehydrogenase-phosphopantetheinyl transferase"/>
    <property type="match status" value="1"/>
</dbReference>
<feature type="domain" description="4'-phosphopantetheinyl transferase" evidence="15">
    <location>
        <begin position="124"/>
        <end position="243"/>
    </location>
</feature>
<dbReference type="GO" id="GO:0019878">
    <property type="term" value="P:lysine biosynthetic process via aminoadipic acid"/>
    <property type="evidence" value="ECO:0007669"/>
    <property type="project" value="TreeGrafter"/>
</dbReference>
<keyword evidence="9" id="KW-0479">Metal-binding</keyword>
<evidence type="ECO:0000259" key="16">
    <source>
        <dbReference type="Pfam" id="PF22624"/>
    </source>
</evidence>
<dbReference type="OrthoDB" id="26719at2759"/>
<comment type="cofactor">
    <cofactor evidence="1">
        <name>Mg(2+)</name>
        <dbReference type="ChEBI" id="CHEBI:18420"/>
    </cofactor>
</comment>
<accession>A0A401RSH6</accession>
<evidence type="ECO:0000256" key="4">
    <source>
        <dbReference type="ARBA" id="ARBA00011245"/>
    </source>
</evidence>
<comment type="subcellular location">
    <subcellularLocation>
        <location evidence="2">Cytoplasm</location>
        <location evidence="2">Cytosol</location>
    </subcellularLocation>
</comment>
<keyword evidence="18" id="KW-1185">Reference proteome</keyword>
<dbReference type="InterPro" id="IPR050559">
    <property type="entry name" value="P-Pant_transferase_sf"/>
</dbReference>
<dbReference type="OMA" id="WVFEESL"/>
<dbReference type="STRING" id="137246.A0A401RSH6"/>
<evidence type="ECO:0000256" key="9">
    <source>
        <dbReference type="ARBA" id="ARBA00022723"/>
    </source>
</evidence>
<dbReference type="Proteomes" id="UP000287033">
    <property type="component" value="Unassembled WGS sequence"/>
</dbReference>
<protein>
    <recommendedName>
        <fullName evidence="6">L-aminoadipate-semialdehyde dehydrogenase-phosphopantetheinyl transferase</fullName>
        <ecNumber evidence="5">2.7.8.7</ecNumber>
    </recommendedName>
    <alternativeName>
        <fullName evidence="11">4'-phosphopantetheinyl transferase</fullName>
    </alternativeName>
    <alternativeName>
        <fullName evidence="12">Alpha-aminoadipic semialdehyde dehydrogenase-phosphopantetheinyl transferase</fullName>
    </alternativeName>
</protein>
<evidence type="ECO:0000256" key="7">
    <source>
        <dbReference type="ARBA" id="ARBA00022490"/>
    </source>
</evidence>
<comment type="similarity">
    <text evidence="3">Belongs to the P-Pant transferase superfamily. AcpS family.</text>
</comment>
<dbReference type="Pfam" id="PF01648">
    <property type="entry name" value="ACPS"/>
    <property type="match status" value="1"/>
</dbReference>
<dbReference type="InterPro" id="IPR055066">
    <property type="entry name" value="AASDHPPT_N"/>
</dbReference>
<evidence type="ECO:0000256" key="2">
    <source>
        <dbReference type="ARBA" id="ARBA00004514"/>
    </source>
</evidence>
<dbReference type="Pfam" id="PF22624">
    <property type="entry name" value="AASDHPPT_N"/>
    <property type="match status" value="1"/>
</dbReference>
<evidence type="ECO:0000256" key="10">
    <source>
        <dbReference type="ARBA" id="ARBA00022842"/>
    </source>
</evidence>